<feature type="domain" description="SAF" evidence="5">
    <location>
        <begin position="18"/>
        <end position="73"/>
    </location>
</feature>
<dbReference type="RefSeq" id="WP_101753660.1">
    <property type="nucleotide sequence ID" value="NZ_CP025430.1"/>
</dbReference>
<evidence type="ECO:0000256" key="4">
    <source>
        <dbReference type="RuleBase" id="RU362063"/>
    </source>
</evidence>
<accession>A0A2H5F2D3</accession>
<keyword evidence="2 4" id="KW-0732">Signal</keyword>
<dbReference type="Pfam" id="PF13144">
    <property type="entry name" value="ChapFlgA"/>
    <property type="match status" value="1"/>
</dbReference>
<evidence type="ECO:0000256" key="1">
    <source>
        <dbReference type="ARBA" id="ARBA00004418"/>
    </source>
</evidence>
<dbReference type="NCBIfam" id="TIGR03170">
    <property type="entry name" value="flgA_cterm"/>
    <property type="match status" value="1"/>
</dbReference>
<dbReference type="PANTHER" id="PTHR36307:SF1">
    <property type="entry name" value="FLAGELLA BASAL BODY P-RING FORMATION PROTEIN FLGA"/>
    <property type="match status" value="1"/>
</dbReference>
<dbReference type="GO" id="GO:0044780">
    <property type="term" value="P:bacterial-type flagellum assembly"/>
    <property type="evidence" value="ECO:0007669"/>
    <property type="project" value="InterPro"/>
</dbReference>
<dbReference type="InterPro" id="IPR013974">
    <property type="entry name" value="SAF"/>
</dbReference>
<evidence type="ECO:0000259" key="5">
    <source>
        <dbReference type="SMART" id="SM00858"/>
    </source>
</evidence>
<comment type="similarity">
    <text evidence="4">Belongs to the FlgA family.</text>
</comment>
<dbReference type="GO" id="GO:0042597">
    <property type="term" value="C:periplasmic space"/>
    <property type="evidence" value="ECO:0007669"/>
    <property type="project" value="UniProtKB-SubCell"/>
</dbReference>
<keyword evidence="6" id="KW-0282">Flagellum</keyword>
<feature type="chain" id="PRO_5013984058" description="Flagella basal body P-ring formation protein FlgA" evidence="4">
    <location>
        <begin position="19"/>
        <end position="136"/>
    </location>
</feature>
<organism evidence="6 7">
    <name type="scientific">Paracoccus zhejiangensis</name>
    <dbReference type="NCBI Taxonomy" id="1077935"/>
    <lineage>
        <taxon>Bacteria</taxon>
        <taxon>Pseudomonadati</taxon>
        <taxon>Pseudomonadota</taxon>
        <taxon>Alphaproteobacteria</taxon>
        <taxon>Rhodobacterales</taxon>
        <taxon>Paracoccaceae</taxon>
        <taxon>Paracoccus</taxon>
    </lineage>
</organism>
<dbReference type="Gene3D" id="2.30.30.760">
    <property type="match status" value="1"/>
</dbReference>
<dbReference type="SMART" id="SM00858">
    <property type="entry name" value="SAF"/>
    <property type="match status" value="1"/>
</dbReference>
<comment type="subcellular location">
    <subcellularLocation>
        <location evidence="1 4">Periplasm</location>
    </subcellularLocation>
</comment>
<dbReference type="OrthoDB" id="7619725at2"/>
<feature type="signal peptide" evidence="4">
    <location>
        <begin position="1"/>
        <end position="18"/>
    </location>
</feature>
<dbReference type="KEGG" id="pzh:CX676_17280"/>
<evidence type="ECO:0000313" key="7">
    <source>
        <dbReference type="Proteomes" id="UP000234530"/>
    </source>
</evidence>
<name>A0A2H5F2D3_9RHOB</name>
<proteinExistence type="inferred from homology"/>
<keyword evidence="6" id="KW-0966">Cell projection</keyword>
<evidence type="ECO:0000313" key="6">
    <source>
        <dbReference type="EMBL" id="AUH65687.1"/>
    </source>
</evidence>
<comment type="function">
    <text evidence="4">Involved in the assembly process of the P-ring formation. It may associate with FlgF on the rod constituting a structure essential for the P-ring assembly or may act as a modulator protein for the P-ring assembly.</text>
</comment>
<keyword evidence="4" id="KW-1005">Bacterial flagellum biogenesis</keyword>
<dbReference type="Proteomes" id="UP000234530">
    <property type="component" value="Chromosome"/>
</dbReference>
<evidence type="ECO:0000256" key="2">
    <source>
        <dbReference type="ARBA" id="ARBA00022729"/>
    </source>
</evidence>
<keyword evidence="7" id="KW-1185">Reference proteome</keyword>
<dbReference type="EMBL" id="CP025430">
    <property type="protein sequence ID" value="AUH65687.1"/>
    <property type="molecule type" value="Genomic_DNA"/>
</dbReference>
<keyword evidence="6" id="KW-0969">Cilium</keyword>
<evidence type="ECO:0000256" key="3">
    <source>
        <dbReference type="ARBA" id="ARBA00022764"/>
    </source>
</evidence>
<keyword evidence="3 4" id="KW-0574">Periplasm</keyword>
<dbReference type="CDD" id="cd11614">
    <property type="entry name" value="SAF_CpaB_FlgA_like"/>
    <property type="match status" value="1"/>
</dbReference>
<sequence length="136" mass="14093">MRRLMVLAALLAPLAANAEGVTAARTLPAGTVIGPGDLLPAPGGDAVETEAMIGLQTRFVLYAGRPVTPAQLQMPQLIARNQIAPLVYRSGTLLIETSGRALSEGSAGEVIAVMTLDTHQTVSALIAPDGRLQISR</sequence>
<dbReference type="InterPro" id="IPR039246">
    <property type="entry name" value="Flagellar_FlgA"/>
</dbReference>
<dbReference type="InterPro" id="IPR017585">
    <property type="entry name" value="SAF_FlgA"/>
</dbReference>
<reference evidence="6 7" key="1">
    <citation type="journal article" date="2013" name="Antonie Van Leeuwenhoek">
        <title>Paracoccus zhejiangensis sp. nov., isolated from activated sludge in wastewater-treatment system.</title>
        <authorList>
            <person name="Wu Z.G."/>
            <person name="Zhang D.F."/>
            <person name="Liu Y.L."/>
            <person name="Wang F."/>
            <person name="Jiang X."/>
            <person name="Li C."/>
            <person name="Li S.P."/>
            <person name="Hong Q."/>
            <person name="Li W.J."/>
        </authorList>
    </citation>
    <scope>NUCLEOTIDE SEQUENCE [LARGE SCALE GENOMIC DNA]</scope>
    <source>
        <strain evidence="6 7">J6</strain>
    </source>
</reference>
<protein>
    <recommendedName>
        <fullName evidence="4">Flagella basal body P-ring formation protein FlgA</fullName>
    </recommendedName>
</protein>
<gene>
    <name evidence="6" type="primary">flgA</name>
    <name evidence="6" type="ORF">CX676_17280</name>
</gene>
<dbReference type="AlphaFoldDB" id="A0A2H5F2D3"/>
<dbReference type="PANTHER" id="PTHR36307">
    <property type="entry name" value="FLAGELLA BASAL BODY P-RING FORMATION PROTEIN FLGA"/>
    <property type="match status" value="1"/>
</dbReference>